<keyword evidence="2" id="KW-0001">2Fe-2S</keyword>
<dbReference type="GO" id="GO:0051537">
    <property type="term" value="F:2 iron, 2 sulfur cluster binding"/>
    <property type="evidence" value="ECO:0007669"/>
    <property type="project" value="UniProtKB-KW"/>
</dbReference>
<evidence type="ECO:0000313" key="8">
    <source>
        <dbReference type="EMBL" id="JAC59638.1"/>
    </source>
</evidence>
<dbReference type="PANTHER" id="PTHR10293:SF72">
    <property type="entry name" value="MONOTHIOL GLUTAREDOXIN-S14, CHLOROPLASTIC"/>
    <property type="match status" value="1"/>
</dbReference>
<evidence type="ECO:0000256" key="3">
    <source>
        <dbReference type="ARBA" id="ARBA00022723"/>
    </source>
</evidence>
<keyword evidence="6" id="KW-0676">Redox-active center</keyword>
<dbReference type="NCBIfam" id="TIGR00365">
    <property type="entry name" value="Grx4 family monothiol glutaredoxin"/>
    <property type="match status" value="1"/>
</dbReference>
<dbReference type="EMBL" id="GBEZ01027703">
    <property type="protein sequence ID" value="JAC59638.1"/>
    <property type="molecule type" value="Transcribed_RNA"/>
</dbReference>
<keyword evidence="3" id="KW-0479">Metal-binding</keyword>
<dbReference type="EMBL" id="GBEZ01022627">
    <property type="protein sequence ID" value="JAC64220.1"/>
    <property type="molecule type" value="Transcribed_RNA"/>
</dbReference>
<feature type="domain" description="Glutaredoxin" evidence="7">
    <location>
        <begin position="86"/>
        <end position="149"/>
    </location>
</feature>
<evidence type="ECO:0000313" key="10">
    <source>
        <dbReference type="EMBL" id="JAC70659.1"/>
    </source>
</evidence>
<keyword evidence="4" id="KW-0408">Iron</keyword>
<dbReference type="PANTHER" id="PTHR10293">
    <property type="entry name" value="GLUTAREDOXIN FAMILY MEMBER"/>
    <property type="match status" value="1"/>
</dbReference>
<evidence type="ECO:0000259" key="7">
    <source>
        <dbReference type="Pfam" id="PF00462"/>
    </source>
</evidence>
<dbReference type="InterPro" id="IPR002109">
    <property type="entry name" value="Glutaredoxin"/>
</dbReference>
<dbReference type="InterPro" id="IPR004480">
    <property type="entry name" value="Monothiol_GRX-rel"/>
</dbReference>
<comment type="similarity">
    <text evidence="1">Belongs to the glutaredoxin family. CGFS subfamily.</text>
</comment>
<evidence type="ECO:0000256" key="2">
    <source>
        <dbReference type="ARBA" id="ARBA00022714"/>
    </source>
</evidence>
<dbReference type="PROSITE" id="PS51354">
    <property type="entry name" value="GLUTAREDOXIN_2"/>
    <property type="match status" value="1"/>
</dbReference>
<dbReference type="InterPro" id="IPR036249">
    <property type="entry name" value="Thioredoxin-like_sf"/>
</dbReference>
<dbReference type="AlphaFoldDB" id="A0A061QJ60"/>
<accession>A0A061QJ60</accession>
<evidence type="ECO:0000256" key="1">
    <source>
        <dbReference type="ARBA" id="ARBA00008983"/>
    </source>
</evidence>
<evidence type="ECO:0000256" key="6">
    <source>
        <dbReference type="ARBA" id="ARBA00023284"/>
    </source>
</evidence>
<dbReference type="SUPFAM" id="SSF52833">
    <property type="entry name" value="Thioredoxin-like"/>
    <property type="match status" value="1"/>
</dbReference>
<organism evidence="8">
    <name type="scientific">Tetraselmis sp. GSL018</name>
    <dbReference type="NCBI Taxonomy" id="582737"/>
    <lineage>
        <taxon>Eukaryota</taxon>
        <taxon>Viridiplantae</taxon>
        <taxon>Chlorophyta</taxon>
        <taxon>core chlorophytes</taxon>
        <taxon>Chlorodendrophyceae</taxon>
        <taxon>Chlorodendrales</taxon>
        <taxon>Chlorodendraceae</taxon>
        <taxon>Tetraselmis</taxon>
    </lineage>
</organism>
<dbReference type="EMBL" id="GBEZ01015511">
    <property type="protein sequence ID" value="JAC70659.1"/>
    <property type="molecule type" value="Transcribed_RNA"/>
</dbReference>
<gene>
    <name evidence="8" type="primary">GRXD</name>
    <name evidence="9" type="ORF">TSPGSL018_18794</name>
    <name evidence="8" type="ORF">TSPGSL018_30934</name>
    <name evidence="10" type="ORF">TSPGSL018_3658</name>
</gene>
<protein>
    <submittedName>
        <fullName evidence="8">Monothiol glutaredoxin</fullName>
    </submittedName>
</protein>
<dbReference type="CDD" id="cd03028">
    <property type="entry name" value="GRX_PICOT_like"/>
    <property type="match status" value="1"/>
</dbReference>
<name>A0A061QJ60_9CHLO</name>
<evidence type="ECO:0000313" key="9">
    <source>
        <dbReference type="EMBL" id="JAC64220.1"/>
    </source>
</evidence>
<dbReference type="GO" id="GO:0046872">
    <property type="term" value="F:metal ion binding"/>
    <property type="evidence" value="ECO:0007669"/>
    <property type="project" value="UniProtKB-KW"/>
</dbReference>
<dbReference type="Gene3D" id="3.40.30.10">
    <property type="entry name" value="Glutaredoxin"/>
    <property type="match status" value="1"/>
</dbReference>
<proteinExistence type="inferred from homology"/>
<evidence type="ECO:0000256" key="5">
    <source>
        <dbReference type="ARBA" id="ARBA00023014"/>
    </source>
</evidence>
<dbReference type="FunFam" id="3.40.30.10:FF:000005">
    <property type="entry name" value="Glutaredoxin 5"/>
    <property type="match status" value="1"/>
</dbReference>
<dbReference type="InterPro" id="IPR033658">
    <property type="entry name" value="GRX_PICOT-like"/>
</dbReference>
<dbReference type="Pfam" id="PF00462">
    <property type="entry name" value="Glutaredoxin"/>
    <property type="match status" value="1"/>
</dbReference>
<reference evidence="8" key="1">
    <citation type="submission" date="2014-05" db="EMBL/GenBank/DDBJ databases">
        <title>The transcriptome of the halophilic microalga Tetraselmis sp. GSL018 isolated from the Great Salt Lake, Utah.</title>
        <authorList>
            <person name="Jinkerson R.E."/>
            <person name="D'Adamo S."/>
            <person name="Posewitz M.C."/>
        </authorList>
    </citation>
    <scope>NUCLEOTIDE SEQUENCE</scope>
    <source>
        <strain evidence="8">GSL018</strain>
    </source>
</reference>
<evidence type="ECO:0000256" key="4">
    <source>
        <dbReference type="ARBA" id="ARBA00023004"/>
    </source>
</evidence>
<sequence length="175" mass="19005">MHSQIVTGSLGRAPVLKSRAGPSKTKCIVSSRLQGVTPNSNLCRTTRKGGQTLVSNAVGPGAAGPGAGLSPELRAALDEYITKHKIIVFMKGTAMFPQCGFSNTVVQILNQMGVPFQSVNILEDDSLRQGMKEYSAWPTFPQVYIDGEFYGGCDIMIEEYQNGNLKETLERVMME</sequence>
<keyword evidence="5" id="KW-0411">Iron-sulfur</keyword>